<dbReference type="CDD" id="cd06451">
    <property type="entry name" value="AGAT_like"/>
    <property type="match status" value="1"/>
</dbReference>
<dbReference type="EnsemblMetazoa" id="AMIN000902-RA">
    <property type="protein sequence ID" value="AMIN000902-PA"/>
    <property type="gene ID" value="AMIN000902"/>
</dbReference>
<feature type="modified residue" description="N6-(pyridoxal phosphate)lysine" evidence="11">
    <location>
        <position position="227"/>
    </location>
</feature>
<keyword evidence="6" id="KW-0808">Transferase</keyword>
<feature type="binding site" evidence="10">
    <location>
        <position position="377"/>
    </location>
    <ligand>
        <name>substrate</name>
    </ligand>
</feature>
<dbReference type="InterPro" id="IPR024169">
    <property type="entry name" value="SP_NH2Trfase/AEP_transaminase"/>
</dbReference>
<evidence type="ECO:0000256" key="11">
    <source>
        <dbReference type="PIRSR" id="PIRSR000524-50"/>
    </source>
</evidence>
<proteinExistence type="inferred from homology"/>
<keyword evidence="5" id="KW-0032">Aminotransferase</keyword>
<evidence type="ECO:0000256" key="10">
    <source>
        <dbReference type="PIRSR" id="PIRSR000524-1"/>
    </source>
</evidence>
<dbReference type="GO" id="GO:0009436">
    <property type="term" value="P:glyoxylate catabolic process"/>
    <property type="evidence" value="ECO:0007669"/>
    <property type="project" value="UniProtKB-ARBA"/>
</dbReference>
<evidence type="ECO:0000256" key="3">
    <source>
        <dbReference type="ARBA" id="ARBA00004275"/>
    </source>
</evidence>
<dbReference type="Gene3D" id="3.40.640.10">
    <property type="entry name" value="Type I PLP-dependent aspartate aminotransferase-like (Major domain)"/>
    <property type="match status" value="1"/>
</dbReference>
<reference evidence="13" key="2">
    <citation type="submission" date="2020-05" db="UniProtKB">
        <authorList>
            <consortium name="EnsemblMetazoa"/>
        </authorList>
    </citation>
    <scope>IDENTIFICATION</scope>
    <source>
        <strain evidence="13">MINIMUS1</strain>
    </source>
</reference>
<organism evidence="13 14">
    <name type="scientific">Anopheles minimus</name>
    <dbReference type="NCBI Taxonomy" id="112268"/>
    <lineage>
        <taxon>Eukaryota</taxon>
        <taxon>Metazoa</taxon>
        <taxon>Ecdysozoa</taxon>
        <taxon>Arthropoda</taxon>
        <taxon>Hexapoda</taxon>
        <taxon>Insecta</taxon>
        <taxon>Pterygota</taxon>
        <taxon>Neoptera</taxon>
        <taxon>Endopterygota</taxon>
        <taxon>Diptera</taxon>
        <taxon>Nematocera</taxon>
        <taxon>Culicoidea</taxon>
        <taxon>Culicidae</taxon>
        <taxon>Anophelinae</taxon>
        <taxon>Anopheles</taxon>
    </lineage>
</organism>
<evidence type="ECO:0000256" key="2">
    <source>
        <dbReference type="ARBA" id="ARBA00001933"/>
    </source>
</evidence>
<dbReference type="Gene3D" id="3.90.1150.10">
    <property type="entry name" value="Aspartate Aminotransferase, domain 1"/>
    <property type="match status" value="1"/>
</dbReference>
<dbReference type="GO" id="GO:0008453">
    <property type="term" value="F:alanine-glyoxylate transaminase activity"/>
    <property type="evidence" value="ECO:0007669"/>
    <property type="project" value="UniProtKB-EC"/>
</dbReference>
<keyword evidence="14" id="KW-1185">Reference proteome</keyword>
<evidence type="ECO:0000256" key="7">
    <source>
        <dbReference type="ARBA" id="ARBA00022898"/>
    </source>
</evidence>
<dbReference type="InterPro" id="IPR000192">
    <property type="entry name" value="Aminotrans_V_dom"/>
</dbReference>
<dbReference type="GO" id="GO:0019265">
    <property type="term" value="P:glycine biosynthetic process, by transamination of glyoxylate"/>
    <property type="evidence" value="ECO:0007669"/>
    <property type="project" value="TreeGrafter"/>
</dbReference>
<evidence type="ECO:0000313" key="13">
    <source>
        <dbReference type="EnsemblMetazoa" id="AMIN000902-PA"/>
    </source>
</evidence>
<comment type="catalytic activity">
    <reaction evidence="1 9">
        <text>glyoxylate + L-alanine = glycine + pyruvate</text>
        <dbReference type="Rhea" id="RHEA:24248"/>
        <dbReference type="ChEBI" id="CHEBI:15361"/>
        <dbReference type="ChEBI" id="CHEBI:36655"/>
        <dbReference type="ChEBI" id="CHEBI:57305"/>
        <dbReference type="ChEBI" id="CHEBI:57972"/>
        <dbReference type="EC" id="2.6.1.44"/>
    </reaction>
</comment>
<dbReference type="InterPro" id="IPR015421">
    <property type="entry name" value="PyrdxlP-dep_Trfase_major"/>
</dbReference>
<dbReference type="InterPro" id="IPR015422">
    <property type="entry name" value="PyrdxlP-dep_Trfase_small"/>
</dbReference>
<keyword evidence="8" id="KW-0576">Peroxisome</keyword>
<evidence type="ECO:0000259" key="12">
    <source>
        <dbReference type="Pfam" id="PF00266"/>
    </source>
</evidence>
<dbReference type="VEuPathDB" id="VectorBase:AMIN000902"/>
<dbReference type="STRING" id="112268.A0A182VS61"/>
<evidence type="ECO:0000256" key="8">
    <source>
        <dbReference type="ARBA" id="ARBA00023140"/>
    </source>
</evidence>
<comment type="similarity">
    <text evidence="4 9">Belongs to the class-V pyridoxal-phosphate-dependent aminotransferase family.</text>
</comment>
<keyword evidence="7 9" id="KW-0663">Pyridoxal phosphate</keyword>
<evidence type="ECO:0000256" key="1">
    <source>
        <dbReference type="ARBA" id="ARBA00001781"/>
    </source>
</evidence>
<sequence>MGLIKTSPQRRKTAYHSRLRAMEYRVSAPEVLREPLVVPEKLLMGPGPSNAHPRVLEAMSRPILGHLHPETLKIMDDIKAGMRYLFQTNNAATFCLSASGHGGMEATLCNLLEDGDVVLIGHTGHWGDRAADMASRYGADVHMVRATSGSSLTLAEIRKALETHRPSVLFLTQGDSSTGVQQGLEGVGALCRANDCLLIVDTVASLGGTPFHMDRWEIDACYTGSQKVLGAPPGITPISFNHRAVERYQRRQTKVKVYYWDMFLVGDYWGCFGRPRIYHHTISSTLLYGLREAIAIACEESIPSLISRHQDCAKRLYDGLLAMGFELYAQERDRLATVTTIRVPTGVDWLQVSQHAMKTFLVEISGGLGPTAGQVFRIGLMGQNATSERVDRVLQVFRESVKAVKPDFVFRKSTSKM</sequence>
<dbReference type="PANTHER" id="PTHR21152">
    <property type="entry name" value="AMINOTRANSFERASE CLASS V"/>
    <property type="match status" value="1"/>
</dbReference>
<protein>
    <recommendedName>
        <fullName evidence="9">Alanine--glyoxylate aminotransferase</fullName>
        <ecNumber evidence="9">2.6.1.44</ecNumber>
    </recommendedName>
</protein>
<comment type="subcellular location">
    <subcellularLocation>
        <location evidence="3">Peroxisome</location>
    </subcellularLocation>
</comment>
<evidence type="ECO:0000256" key="5">
    <source>
        <dbReference type="ARBA" id="ARBA00022576"/>
    </source>
</evidence>
<dbReference type="EC" id="2.6.1.44" evidence="9"/>
<evidence type="ECO:0000256" key="6">
    <source>
        <dbReference type="ARBA" id="ARBA00022679"/>
    </source>
</evidence>
<comment type="cofactor">
    <cofactor evidence="2 9 11">
        <name>pyridoxal 5'-phosphate</name>
        <dbReference type="ChEBI" id="CHEBI:597326"/>
    </cofactor>
</comment>
<evidence type="ECO:0000256" key="9">
    <source>
        <dbReference type="PIRNR" id="PIRNR000524"/>
    </source>
</evidence>
<accession>A0A182VS61</accession>
<name>A0A182VS61_9DIPT</name>
<dbReference type="Pfam" id="PF00266">
    <property type="entry name" value="Aminotran_5"/>
    <property type="match status" value="1"/>
</dbReference>
<evidence type="ECO:0000313" key="14">
    <source>
        <dbReference type="Proteomes" id="UP000075920"/>
    </source>
</evidence>
<feature type="domain" description="Aminotransferase class V" evidence="12">
    <location>
        <begin position="64"/>
        <end position="367"/>
    </location>
</feature>
<dbReference type="InterPro" id="IPR015424">
    <property type="entry name" value="PyrdxlP-dep_Trfase"/>
</dbReference>
<dbReference type="PANTHER" id="PTHR21152:SF40">
    <property type="entry name" value="ALANINE--GLYOXYLATE AMINOTRANSFERASE"/>
    <property type="match status" value="1"/>
</dbReference>
<evidence type="ECO:0000256" key="4">
    <source>
        <dbReference type="ARBA" id="ARBA00009236"/>
    </source>
</evidence>
<dbReference type="Proteomes" id="UP000075920">
    <property type="component" value="Unassembled WGS sequence"/>
</dbReference>
<dbReference type="GO" id="GO:0004760">
    <property type="term" value="F:L-serine-pyruvate transaminase activity"/>
    <property type="evidence" value="ECO:0007669"/>
    <property type="project" value="TreeGrafter"/>
</dbReference>
<dbReference type="GO" id="GO:0005777">
    <property type="term" value="C:peroxisome"/>
    <property type="evidence" value="ECO:0007669"/>
    <property type="project" value="UniProtKB-SubCell"/>
</dbReference>
<reference evidence="14" key="1">
    <citation type="submission" date="2013-03" db="EMBL/GenBank/DDBJ databases">
        <title>The Genome Sequence of Anopheles minimus MINIMUS1.</title>
        <authorList>
            <consortium name="The Broad Institute Genomics Platform"/>
            <person name="Neafsey D.E."/>
            <person name="Walton C."/>
            <person name="Walker B."/>
            <person name="Young S.K."/>
            <person name="Zeng Q."/>
            <person name="Gargeya S."/>
            <person name="Fitzgerald M."/>
            <person name="Haas B."/>
            <person name="Abouelleil A."/>
            <person name="Allen A.W."/>
            <person name="Alvarado L."/>
            <person name="Arachchi H.M."/>
            <person name="Berlin A.M."/>
            <person name="Chapman S.B."/>
            <person name="Gainer-Dewar J."/>
            <person name="Goldberg J."/>
            <person name="Griggs A."/>
            <person name="Gujja S."/>
            <person name="Hansen M."/>
            <person name="Howarth C."/>
            <person name="Imamovic A."/>
            <person name="Ireland A."/>
            <person name="Larimer J."/>
            <person name="McCowan C."/>
            <person name="Murphy C."/>
            <person name="Pearson M."/>
            <person name="Poon T.W."/>
            <person name="Priest M."/>
            <person name="Roberts A."/>
            <person name="Saif S."/>
            <person name="Shea T."/>
            <person name="Sisk P."/>
            <person name="Sykes S."/>
            <person name="Wortman J."/>
            <person name="Nusbaum C."/>
            <person name="Birren B."/>
        </authorList>
    </citation>
    <scope>NUCLEOTIDE SEQUENCE [LARGE SCALE GENOMIC DNA]</scope>
    <source>
        <strain evidence="14">MINIMUS1</strain>
    </source>
</reference>
<dbReference type="FunFam" id="3.40.640.10:FF:000027">
    <property type="entry name" value="Serine--pyruvate aminotransferase, mitochondrial"/>
    <property type="match status" value="1"/>
</dbReference>
<dbReference type="SUPFAM" id="SSF53383">
    <property type="entry name" value="PLP-dependent transferases"/>
    <property type="match status" value="1"/>
</dbReference>
<dbReference type="AlphaFoldDB" id="A0A182VS61"/>
<dbReference type="FunFam" id="3.90.1150.10:FF:000039">
    <property type="entry name" value="Serine--pyruvate aminotransferase"/>
    <property type="match status" value="1"/>
</dbReference>
<dbReference type="PIRSF" id="PIRSF000524">
    <property type="entry name" value="SPT"/>
    <property type="match status" value="1"/>
</dbReference>